<feature type="region of interest" description="Disordered" evidence="1">
    <location>
        <begin position="1"/>
        <end position="22"/>
    </location>
</feature>
<evidence type="ECO:0000313" key="2">
    <source>
        <dbReference type="EMBL" id="DAE00367.1"/>
    </source>
</evidence>
<proteinExistence type="predicted"/>
<reference evidence="2" key="1">
    <citation type="journal article" date="2021" name="Proc. Natl. Acad. Sci. U.S.A.">
        <title>A Catalog of Tens of Thousands of Viruses from Human Metagenomes Reveals Hidden Associations with Chronic Diseases.</title>
        <authorList>
            <person name="Tisza M.J."/>
            <person name="Buck C.B."/>
        </authorList>
    </citation>
    <scope>NUCLEOTIDE SEQUENCE</scope>
    <source>
        <strain evidence="2">CtLnO19</strain>
    </source>
</reference>
<accession>A0A8S5NZV7</accession>
<evidence type="ECO:0000256" key="1">
    <source>
        <dbReference type="SAM" id="MobiDB-lite"/>
    </source>
</evidence>
<dbReference type="EMBL" id="BK015301">
    <property type="protein sequence ID" value="DAE00367.1"/>
    <property type="molecule type" value="Genomic_DNA"/>
</dbReference>
<feature type="compositionally biased region" description="Polar residues" evidence="1">
    <location>
        <begin position="1"/>
        <end position="20"/>
    </location>
</feature>
<sequence>MKVSSFASSAKTDCSYSPSPLSKGRRVVLTISL</sequence>
<organism evidence="2">
    <name type="scientific">Myoviridae sp. ctLnO19</name>
    <dbReference type="NCBI Taxonomy" id="2825085"/>
    <lineage>
        <taxon>Viruses</taxon>
        <taxon>Duplodnaviria</taxon>
        <taxon>Heunggongvirae</taxon>
        <taxon>Uroviricota</taxon>
        <taxon>Caudoviricetes</taxon>
    </lineage>
</organism>
<name>A0A8S5NZV7_9CAUD</name>
<protein>
    <submittedName>
        <fullName evidence="2">Uncharacterized protein</fullName>
    </submittedName>
</protein>